<evidence type="ECO:0000256" key="5">
    <source>
        <dbReference type="ARBA" id="ARBA00022490"/>
    </source>
</evidence>
<evidence type="ECO:0000313" key="13">
    <source>
        <dbReference type="EMBL" id="WEK46642.1"/>
    </source>
</evidence>
<dbReference type="Pfam" id="PF01380">
    <property type="entry name" value="SIS"/>
    <property type="match status" value="2"/>
</dbReference>
<comment type="function">
    <text evidence="10">Catalyzes the first step in hexosamine metabolism, converting fructose-6P into glucosamine-6P using glutamine as a nitrogen source.</text>
</comment>
<gene>
    <name evidence="10 13" type="primary">glmS</name>
    <name evidence="13" type="ORF">P0Y56_16805</name>
</gene>
<feature type="domain" description="SIS" evidence="12">
    <location>
        <begin position="459"/>
        <end position="601"/>
    </location>
</feature>
<feature type="active site" description="For Fru-6P isomerization activity" evidence="10">
    <location>
        <position position="606"/>
    </location>
</feature>
<dbReference type="CDD" id="cd00714">
    <property type="entry name" value="GFAT"/>
    <property type="match status" value="1"/>
</dbReference>
<dbReference type="CDD" id="cd05009">
    <property type="entry name" value="SIS_GlmS_GlmD_2"/>
    <property type="match status" value="1"/>
</dbReference>
<dbReference type="GO" id="GO:0006002">
    <property type="term" value="P:fructose 6-phosphate metabolic process"/>
    <property type="evidence" value="ECO:0007669"/>
    <property type="project" value="TreeGrafter"/>
</dbReference>
<dbReference type="FunFam" id="3.40.50.10490:FF:000002">
    <property type="entry name" value="Glutamine--fructose-6-phosphate aminotransferase [isomerizing]"/>
    <property type="match status" value="1"/>
</dbReference>
<keyword evidence="7 10" id="KW-0808">Transferase</keyword>
<evidence type="ECO:0000259" key="11">
    <source>
        <dbReference type="PROSITE" id="PS51278"/>
    </source>
</evidence>
<dbReference type="InterPro" id="IPR035490">
    <property type="entry name" value="GlmS/FrlB_SIS"/>
</dbReference>
<dbReference type="FunFam" id="3.40.50.10490:FF:000001">
    <property type="entry name" value="Glutamine--fructose-6-phosphate aminotransferase [isomerizing]"/>
    <property type="match status" value="1"/>
</dbReference>
<dbReference type="PROSITE" id="PS51464">
    <property type="entry name" value="SIS"/>
    <property type="match status" value="2"/>
</dbReference>
<keyword evidence="6 10" id="KW-0032">Aminotransferase</keyword>
<keyword evidence="8" id="KW-0677">Repeat</keyword>
<dbReference type="PROSITE" id="PS51278">
    <property type="entry name" value="GATASE_TYPE_2"/>
    <property type="match status" value="1"/>
</dbReference>
<dbReference type="Gene3D" id="3.60.20.10">
    <property type="entry name" value="Glutamine Phosphoribosylpyrophosphate, subunit 1, domain 1"/>
    <property type="match status" value="1"/>
</dbReference>
<dbReference type="InterPro" id="IPR029055">
    <property type="entry name" value="Ntn_hydrolases_N"/>
</dbReference>
<name>A0AAJ6BN19_9SPHN</name>
<dbReference type="NCBIfam" id="TIGR01135">
    <property type="entry name" value="glmS"/>
    <property type="match status" value="1"/>
</dbReference>
<dbReference type="InterPro" id="IPR047084">
    <property type="entry name" value="GFAT_N"/>
</dbReference>
<dbReference type="InterPro" id="IPR046348">
    <property type="entry name" value="SIS_dom_sf"/>
</dbReference>
<dbReference type="SUPFAM" id="SSF56235">
    <property type="entry name" value="N-terminal nucleophile aminohydrolases (Ntn hydrolases)"/>
    <property type="match status" value="1"/>
</dbReference>
<evidence type="ECO:0000256" key="4">
    <source>
        <dbReference type="ARBA" id="ARBA00016090"/>
    </source>
</evidence>
<keyword evidence="5 10" id="KW-0963">Cytoplasm</keyword>
<dbReference type="NCBIfam" id="NF001484">
    <property type="entry name" value="PRK00331.1"/>
    <property type="match status" value="1"/>
</dbReference>
<comment type="catalytic activity">
    <reaction evidence="1 10">
        <text>D-fructose 6-phosphate + L-glutamine = D-glucosamine 6-phosphate + L-glutamate</text>
        <dbReference type="Rhea" id="RHEA:13237"/>
        <dbReference type="ChEBI" id="CHEBI:29985"/>
        <dbReference type="ChEBI" id="CHEBI:58359"/>
        <dbReference type="ChEBI" id="CHEBI:58725"/>
        <dbReference type="ChEBI" id="CHEBI:61527"/>
        <dbReference type="EC" id="2.6.1.16"/>
    </reaction>
</comment>
<keyword evidence="9" id="KW-0315">Glutamine amidotransferase</keyword>
<dbReference type="Proteomes" id="UP001218362">
    <property type="component" value="Chromosome"/>
</dbReference>
<evidence type="ECO:0000256" key="1">
    <source>
        <dbReference type="ARBA" id="ARBA00001031"/>
    </source>
</evidence>
<dbReference type="GO" id="GO:0005829">
    <property type="term" value="C:cytosol"/>
    <property type="evidence" value="ECO:0007669"/>
    <property type="project" value="TreeGrafter"/>
</dbReference>
<evidence type="ECO:0000256" key="10">
    <source>
        <dbReference type="HAMAP-Rule" id="MF_00164"/>
    </source>
</evidence>
<dbReference type="SUPFAM" id="SSF53697">
    <property type="entry name" value="SIS domain"/>
    <property type="match status" value="1"/>
</dbReference>
<dbReference type="InterPro" id="IPR001347">
    <property type="entry name" value="SIS_dom"/>
</dbReference>
<dbReference type="GO" id="GO:0097367">
    <property type="term" value="F:carbohydrate derivative binding"/>
    <property type="evidence" value="ECO:0007669"/>
    <property type="project" value="InterPro"/>
</dbReference>
<dbReference type="KEGG" id="acob:P0Y56_16805"/>
<dbReference type="HAMAP" id="MF_00164">
    <property type="entry name" value="GlmS"/>
    <property type="match status" value="1"/>
</dbReference>
<evidence type="ECO:0000256" key="2">
    <source>
        <dbReference type="ARBA" id="ARBA00004496"/>
    </source>
</evidence>
<dbReference type="GO" id="GO:0006047">
    <property type="term" value="P:UDP-N-acetylglucosamine metabolic process"/>
    <property type="evidence" value="ECO:0007669"/>
    <property type="project" value="TreeGrafter"/>
</dbReference>
<accession>A0AAJ6BN19</accession>
<feature type="domain" description="Glutamine amidotransferase type-2" evidence="11">
    <location>
        <begin position="2"/>
        <end position="221"/>
    </location>
</feature>
<dbReference type="EMBL" id="CP119316">
    <property type="protein sequence ID" value="WEK46642.1"/>
    <property type="molecule type" value="Genomic_DNA"/>
</dbReference>
<dbReference type="PANTHER" id="PTHR10937">
    <property type="entry name" value="GLUCOSAMINE--FRUCTOSE-6-PHOSPHATE AMINOTRANSFERASE, ISOMERIZING"/>
    <property type="match status" value="1"/>
</dbReference>
<dbReference type="AlphaFoldDB" id="A0AAJ6BN19"/>
<sequence length="611" mass="65581">MCGIIGIVGKQEVASRLVDGLRRMEYRGYDSAGLCTVHDGELVRRRAPGKLINLVAELEQHPAPGTIGIAHTRWATHGAPTTSNAHPHATKEVALVHNGIIENFRPLRAELEARGRHFESETDTEVVAHLVSEQVEAGKSPEEAVAAVLPRLRGAFALAIAFRSYPDLLIGARLGSPLVVGYGSEENGGETYLGSDALALAPLTQTISYLDEGDWVVLTREGVRIYDKDNNPVEREITASGATAAQIEKGNYQHFMQKEIFEQPVVVAQTLRSYIRQMENRVALPQIDFDLSAIERITIVACGTSFYAGMVAKYWIEHFARVPVDIDVASEFRYREPVLQPGGLALFISQSGETADTLAALRHCKANGQVIAVVVNVPTSSMAREADLLLPTHAGPEIGVASTKAFTCQLAVLAALAAHLAVKKGKMTREEEATVVGHLIEAPSSLTAALSHDAEIAAMAHLIAPARDVLYLGRGPDYPLALEGALKLKEISYIHAEGYAAGEMKHGPIALIDEAVPVIVLAPSGPLFEKTVSNMQEVRARGGKIVLISDAEGLAEAGEGCLATIEMPKVHPLIAPLVYAVPVQLLAYHVAVTKGTDVDQPRNLAKSVTVE</sequence>
<evidence type="ECO:0000313" key="14">
    <source>
        <dbReference type="Proteomes" id="UP001218362"/>
    </source>
</evidence>
<dbReference type="PANTHER" id="PTHR10937:SF0">
    <property type="entry name" value="GLUTAMINE--FRUCTOSE-6-PHOSPHATE TRANSAMINASE (ISOMERIZING)"/>
    <property type="match status" value="1"/>
</dbReference>
<evidence type="ECO:0000256" key="9">
    <source>
        <dbReference type="ARBA" id="ARBA00022962"/>
    </source>
</evidence>
<dbReference type="GO" id="GO:0005975">
    <property type="term" value="P:carbohydrate metabolic process"/>
    <property type="evidence" value="ECO:0007669"/>
    <property type="project" value="UniProtKB-UniRule"/>
</dbReference>
<comment type="subunit">
    <text evidence="10">Homodimer.</text>
</comment>
<dbReference type="FunFam" id="3.60.20.10:FF:000006">
    <property type="entry name" value="Glutamine--fructose-6-phosphate aminotransferase [isomerizing]"/>
    <property type="match status" value="1"/>
</dbReference>
<dbReference type="Pfam" id="PF13522">
    <property type="entry name" value="GATase_6"/>
    <property type="match status" value="1"/>
</dbReference>
<evidence type="ECO:0000256" key="3">
    <source>
        <dbReference type="ARBA" id="ARBA00012916"/>
    </source>
</evidence>
<reference evidence="13" key="1">
    <citation type="submission" date="2023-03" db="EMBL/GenBank/DDBJ databases">
        <title>Andean soil-derived lignocellulolytic bacterial consortium as a source of novel taxa and putative plastic-active enzymes.</title>
        <authorList>
            <person name="Diaz-Garcia L."/>
            <person name="Chuvochina M."/>
            <person name="Feuerriegel G."/>
            <person name="Bunk B."/>
            <person name="Sproer C."/>
            <person name="Streit W.R."/>
            <person name="Rodriguez L.M."/>
            <person name="Overmann J."/>
            <person name="Jimenez D.J."/>
        </authorList>
    </citation>
    <scope>NUCLEOTIDE SEQUENCE</scope>
    <source>
        <strain evidence="13">MAG 26</strain>
    </source>
</reference>
<dbReference type="GO" id="GO:0004360">
    <property type="term" value="F:glutamine-fructose-6-phosphate transaminase (isomerizing) activity"/>
    <property type="evidence" value="ECO:0007669"/>
    <property type="project" value="UniProtKB-UniRule"/>
</dbReference>
<evidence type="ECO:0000256" key="7">
    <source>
        <dbReference type="ARBA" id="ARBA00022679"/>
    </source>
</evidence>
<feature type="active site" description="Nucleophile; for GATase activity" evidence="10">
    <location>
        <position position="2"/>
    </location>
</feature>
<dbReference type="CDD" id="cd05008">
    <property type="entry name" value="SIS_GlmS_GlmD_1"/>
    <property type="match status" value="1"/>
</dbReference>
<dbReference type="InterPro" id="IPR035466">
    <property type="entry name" value="GlmS/AgaS_SIS"/>
</dbReference>
<protein>
    <recommendedName>
        <fullName evidence="4 10">Glutamine--fructose-6-phosphate aminotransferase [isomerizing]</fullName>
        <ecNumber evidence="3 10">2.6.1.16</ecNumber>
    </recommendedName>
    <alternativeName>
        <fullName evidence="10">D-fructose-6-phosphate amidotransferase</fullName>
    </alternativeName>
    <alternativeName>
        <fullName evidence="10">GFAT</fullName>
    </alternativeName>
    <alternativeName>
        <fullName evidence="10">Glucosamine-6-phosphate synthase</fullName>
    </alternativeName>
    <alternativeName>
        <fullName evidence="10">Hexosephosphate aminotransferase</fullName>
    </alternativeName>
    <alternativeName>
        <fullName evidence="10">L-glutamine--D-fructose-6-phosphate amidotransferase</fullName>
    </alternativeName>
</protein>
<dbReference type="GO" id="GO:0046349">
    <property type="term" value="P:amino sugar biosynthetic process"/>
    <property type="evidence" value="ECO:0007669"/>
    <property type="project" value="UniProtKB-ARBA"/>
</dbReference>
<feature type="initiator methionine" description="Removed" evidence="10">
    <location>
        <position position="1"/>
    </location>
</feature>
<dbReference type="EC" id="2.6.1.16" evidence="3 10"/>
<evidence type="ECO:0000256" key="6">
    <source>
        <dbReference type="ARBA" id="ARBA00022576"/>
    </source>
</evidence>
<dbReference type="InterPro" id="IPR005855">
    <property type="entry name" value="GFAT"/>
</dbReference>
<proteinExistence type="inferred from homology"/>
<evidence type="ECO:0000256" key="8">
    <source>
        <dbReference type="ARBA" id="ARBA00022737"/>
    </source>
</evidence>
<evidence type="ECO:0000259" key="12">
    <source>
        <dbReference type="PROSITE" id="PS51464"/>
    </source>
</evidence>
<dbReference type="InterPro" id="IPR017932">
    <property type="entry name" value="GATase_2_dom"/>
</dbReference>
<feature type="domain" description="SIS" evidence="12">
    <location>
        <begin position="287"/>
        <end position="426"/>
    </location>
</feature>
<dbReference type="Gene3D" id="3.40.50.10490">
    <property type="entry name" value="Glucose-6-phosphate isomerase like protein, domain 1"/>
    <property type="match status" value="2"/>
</dbReference>
<organism evidence="13 14">
    <name type="scientific">Candidatus Andeanibacterium colombiense</name>
    <dbReference type="NCBI Taxonomy" id="3121345"/>
    <lineage>
        <taxon>Bacteria</taxon>
        <taxon>Pseudomonadati</taxon>
        <taxon>Pseudomonadota</taxon>
        <taxon>Alphaproteobacteria</taxon>
        <taxon>Sphingomonadales</taxon>
        <taxon>Sphingomonadaceae</taxon>
        <taxon>Candidatus Andeanibacterium</taxon>
    </lineage>
</organism>
<dbReference type="GO" id="GO:0006487">
    <property type="term" value="P:protein N-linked glycosylation"/>
    <property type="evidence" value="ECO:0007669"/>
    <property type="project" value="TreeGrafter"/>
</dbReference>
<comment type="subcellular location">
    <subcellularLocation>
        <location evidence="2 10">Cytoplasm</location>
    </subcellularLocation>
</comment>